<dbReference type="InterPro" id="IPR036388">
    <property type="entry name" value="WH-like_DNA-bd_sf"/>
</dbReference>
<dbReference type="RefSeq" id="WP_149769807.1">
    <property type="nucleotide sequence ID" value="NZ_VDFQ02000003.1"/>
</dbReference>
<dbReference type="PANTHER" id="PTHR43252">
    <property type="entry name" value="TRANSCRIPTIONAL REGULATOR YQJI"/>
    <property type="match status" value="1"/>
</dbReference>
<dbReference type="Gene3D" id="1.10.10.10">
    <property type="entry name" value="Winged helix-like DNA-binding domain superfamily/Winged helix DNA-binding domain"/>
    <property type="match status" value="1"/>
</dbReference>
<feature type="region of interest" description="Disordered" evidence="1">
    <location>
        <begin position="1"/>
        <end position="64"/>
    </location>
</feature>
<dbReference type="Pfam" id="PF03551">
    <property type="entry name" value="PadR"/>
    <property type="match status" value="1"/>
</dbReference>
<reference evidence="3 4" key="1">
    <citation type="submission" date="2019-09" db="EMBL/GenBank/DDBJ databases">
        <title>Mumia zhuanghuii sp. nov. isolated from the intestinal contents of plateau pika (Ochotona curzoniae) in the Qinghai-Tibet plateau of China.</title>
        <authorList>
            <person name="Tian Z."/>
        </authorList>
    </citation>
    <scope>NUCLEOTIDE SEQUENCE [LARGE SCALE GENOMIC DNA]</scope>
    <source>
        <strain evidence="4">350</strain>
    </source>
</reference>
<dbReference type="OrthoDB" id="1683430at2"/>
<dbReference type="PANTHER" id="PTHR43252:SF2">
    <property type="entry name" value="TRANSCRIPTION REGULATOR, PADR-LIKE FAMILY"/>
    <property type="match status" value="1"/>
</dbReference>
<evidence type="ECO:0000313" key="3">
    <source>
        <dbReference type="EMBL" id="KAA1422857.1"/>
    </source>
</evidence>
<accession>A0A5Q6RXR7</accession>
<dbReference type="InterPro" id="IPR005149">
    <property type="entry name" value="Tscrpt_reg_PadR_N"/>
</dbReference>
<name>A0A5Q6RXR7_9ACTN</name>
<protein>
    <submittedName>
        <fullName evidence="3">PadR family transcriptional regulator</fullName>
    </submittedName>
</protein>
<feature type="compositionally biased region" description="Gly residues" evidence="1">
    <location>
        <begin position="33"/>
        <end position="51"/>
    </location>
</feature>
<comment type="caution">
    <text evidence="3">The sequence shown here is derived from an EMBL/GenBank/DDBJ whole genome shotgun (WGS) entry which is preliminary data.</text>
</comment>
<evidence type="ECO:0000259" key="2">
    <source>
        <dbReference type="Pfam" id="PF03551"/>
    </source>
</evidence>
<dbReference type="Proteomes" id="UP000307768">
    <property type="component" value="Unassembled WGS sequence"/>
</dbReference>
<proteinExistence type="predicted"/>
<feature type="domain" description="Transcription regulator PadR N-terminal" evidence="2">
    <location>
        <begin position="72"/>
        <end position="138"/>
    </location>
</feature>
<dbReference type="EMBL" id="VDFQ02000003">
    <property type="protein sequence ID" value="KAA1422857.1"/>
    <property type="molecule type" value="Genomic_DNA"/>
</dbReference>
<sequence length="204" mass="22299">MRTPDFTPQDTFDPTSGRRRPRPDRRDPRGHGRGYGRGDVGIGPGGFGPGFGDRRRGGGPRARRGTVRLAALSVIAENPTNGYGLINAFGERTDGRWLPSPGSIYPVLRRLTDDGLIEPTDDEAGQFRITEAGTAYLGEHADEVAGAWEGSRPRSKSQEDLASSARKLVRAARQLADDASDDQRERATEILDEARRRLYGLLAE</sequence>
<organism evidence="3 4">
    <name type="scientific">Mumia zhuanghuii</name>
    <dbReference type="NCBI Taxonomy" id="2585211"/>
    <lineage>
        <taxon>Bacteria</taxon>
        <taxon>Bacillati</taxon>
        <taxon>Actinomycetota</taxon>
        <taxon>Actinomycetes</taxon>
        <taxon>Propionibacteriales</taxon>
        <taxon>Nocardioidaceae</taxon>
        <taxon>Mumia</taxon>
    </lineage>
</organism>
<evidence type="ECO:0000256" key="1">
    <source>
        <dbReference type="SAM" id="MobiDB-lite"/>
    </source>
</evidence>
<feature type="compositionally biased region" description="Polar residues" evidence="1">
    <location>
        <begin position="1"/>
        <end position="14"/>
    </location>
</feature>
<dbReference type="InterPro" id="IPR036390">
    <property type="entry name" value="WH_DNA-bd_sf"/>
</dbReference>
<dbReference type="AlphaFoldDB" id="A0A5Q6RXR7"/>
<dbReference type="SUPFAM" id="SSF46785">
    <property type="entry name" value="Winged helix' DNA-binding domain"/>
    <property type="match status" value="1"/>
</dbReference>
<evidence type="ECO:0000313" key="4">
    <source>
        <dbReference type="Proteomes" id="UP000307768"/>
    </source>
</evidence>
<gene>
    <name evidence="3" type="ORF">FE697_011945</name>
</gene>